<accession>A0A423WZB0</accession>
<feature type="domain" description="Chromo" evidence="3">
    <location>
        <begin position="50"/>
        <end position="90"/>
    </location>
</feature>
<sequence length="404" mass="44914">MSTSKRKSTTTTSRATARSHTTRKRANSPPATSGKRRKPNHATPLQDNLFAIKDIIDEKVVNGQRYYQIDWADNPTTGESYSPTWEPEENANEDAVEDWEWKKQHQGLPGRNSDSTSDQDLSDEPTPGESPPSSIFVELQSKSDFLRSRPDFDSSEVIAISASQLSQFPHPGSQTELPPAQFCITSSHPSLDFIGDSQPGISFVAESPEITTRDPRVSQRTTIPDSQDFSNDFTQDSIPSRQPGTFLGSFETLSFSTYRNPEGEHQEVEEHQEGGNPENGDQQEECQEEDRQVSGRLPSSFEGFLTQIDFKVGDFGLSGHSTLQSQSEDVGLPQREQQSATLAEETLLEDSQQPAQRVAPLPGQASLFQTQKEEDFFSASEGYDIVPDTSKRNFGRSRQSQAWA</sequence>
<name>A0A423WZB0_9PEZI</name>
<dbReference type="STRING" id="356882.A0A423WZB0"/>
<feature type="compositionally biased region" description="Polar residues" evidence="2">
    <location>
        <begin position="74"/>
        <end position="83"/>
    </location>
</feature>
<dbReference type="InterPro" id="IPR000953">
    <property type="entry name" value="Chromo/chromo_shadow_dom"/>
</dbReference>
<feature type="compositionally biased region" description="Polar residues" evidence="2">
    <location>
        <begin position="319"/>
        <end position="328"/>
    </location>
</feature>
<feature type="region of interest" description="Disordered" evidence="2">
    <location>
        <begin position="1"/>
        <end position="47"/>
    </location>
</feature>
<reference evidence="4 5" key="1">
    <citation type="submission" date="2015-09" db="EMBL/GenBank/DDBJ databases">
        <title>Host preference determinants of Valsa canker pathogens revealed by comparative genomics.</title>
        <authorList>
            <person name="Yin Z."/>
            <person name="Huang L."/>
        </authorList>
    </citation>
    <scope>NUCLEOTIDE SEQUENCE [LARGE SCALE GENOMIC DNA]</scope>
    <source>
        <strain evidence="4 5">03-1</strain>
    </source>
</reference>
<feature type="region of interest" description="Disordered" evidence="2">
    <location>
        <begin position="193"/>
        <end position="299"/>
    </location>
</feature>
<dbReference type="InterPro" id="IPR016197">
    <property type="entry name" value="Chromo-like_dom_sf"/>
</dbReference>
<dbReference type="Gene3D" id="2.40.50.40">
    <property type="match status" value="1"/>
</dbReference>
<comment type="subunit">
    <text evidence="1">Component of the NuA4 histone acetyltransferase complex.</text>
</comment>
<dbReference type="AlphaFoldDB" id="A0A423WZB0"/>
<dbReference type="GO" id="GO:0006338">
    <property type="term" value="P:chromatin remodeling"/>
    <property type="evidence" value="ECO:0007669"/>
    <property type="project" value="UniProtKB-ARBA"/>
</dbReference>
<dbReference type="EMBL" id="LKEA01000005">
    <property type="protein sequence ID" value="ROW08823.1"/>
    <property type="molecule type" value="Genomic_DNA"/>
</dbReference>
<evidence type="ECO:0000313" key="5">
    <source>
        <dbReference type="Proteomes" id="UP000283895"/>
    </source>
</evidence>
<feature type="compositionally biased region" description="Polar residues" evidence="2">
    <location>
        <begin position="218"/>
        <end position="243"/>
    </location>
</feature>
<comment type="caution">
    <text evidence="4">The sequence shown here is derived from an EMBL/GenBank/DDBJ whole genome shotgun (WGS) entry which is preliminary data.</text>
</comment>
<evidence type="ECO:0000256" key="2">
    <source>
        <dbReference type="SAM" id="MobiDB-lite"/>
    </source>
</evidence>
<feature type="region of interest" description="Disordered" evidence="2">
    <location>
        <begin position="66"/>
        <end position="140"/>
    </location>
</feature>
<feature type="compositionally biased region" description="Basic and acidic residues" evidence="2">
    <location>
        <begin position="261"/>
        <end position="273"/>
    </location>
</feature>
<dbReference type="SUPFAM" id="SSF54160">
    <property type="entry name" value="Chromo domain-like"/>
    <property type="match status" value="1"/>
</dbReference>
<gene>
    <name evidence="4" type="ORF">VMCG_02746</name>
</gene>
<proteinExistence type="predicted"/>
<evidence type="ECO:0000259" key="3">
    <source>
        <dbReference type="PROSITE" id="PS50013"/>
    </source>
</evidence>
<dbReference type="OrthoDB" id="3647690at2759"/>
<protein>
    <recommendedName>
        <fullName evidence="3">Chromo domain-containing protein</fullName>
    </recommendedName>
</protein>
<evidence type="ECO:0000313" key="4">
    <source>
        <dbReference type="EMBL" id="ROW08823.1"/>
    </source>
</evidence>
<dbReference type="PROSITE" id="PS50013">
    <property type="entry name" value="CHROMO_2"/>
    <property type="match status" value="1"/>
</dbReference>
<dbReference type="Proteomes" id="UP000283895">
    <property type="component" value="Unassembled WGS sequence"/>
</dbReference>
<feature type="region of interest" description="Disordered" evidence="2">
    <location>
        <begin position="378"/>
        <end position="404"/>
    </location>
</feature>
<feature type="compositionally biased region" description="Low complexity" evidence="2">
    <location>
        <begin position="9"/>
        <end position="19"/>
    </location>
</feature>
<keyword evidence="5" id="KW-1185">Reference proteome</keyword>
<organism evidence="4 5">
    <name type="scientific">Cytospora schulzeri</name>
    <dbReference type="NCBI Taxonomy" id="448051"/>
    <lineage>
        <taxon>Eukaryota</taxon>
        <taxon>Fungi</taxon>
        <taxon>Dikarya</taxon>
        <taxon>Ascomycota</taxon>
        <taxon>Pezizomycotina</taxon>
        <taxon>Sordariomycetes</taxon>
        <taxon>Sordariomycetidae</taxon>
        <taxon>Diaporthales</taxon>
        <taxon>Cytosporaceae</taxon>
        <taxon>Cytospora</taxon>
    </lineage>
</organism>
<evidence type="ECO:0000256" key="1">
    <source>
        <dbReference type="ARBA" id="ARBA00011353"/>
    </source>
</evidence>
<feature type="compositionally biased region" description="Acidic residues" evidence="2">
    <location>
        <begin position="86"/>
        <end position="98"/>
    </location>
</feature>
<feature type="region of interest" description="Disordered" evidence="2">
    <location>
        <begin position="316"/>
        <end position="364"/>
    </location>
</feature>